<gene>
    <name evidence="1" type="ORF">RL38J1_008</name>
</gene>
<name>A0A6B9J2X8_9CAUD</name>
<sequence length="109" mass="12996">MKFLQIKDRGHLWVIPAHRIASHKANYYGQLAQDRGEDSHKIFVEEFDACMESGREIEDWYSNNMNWEDVAPWAFRAEVPLALEKPDRRLEELDVVEREDYIEELCRKA</sequence>
<proteinExistence type="predicted"/>
<evidence type="ECO:0000313" key="2">
    <source>
        <dbReference type="Proteomes" id="UP000436513"/>
    </source>
</evidence>
<protein>
    <submittedName>
        <fullName evidence="1">Uncharacterized protein</fullName>
    </submittedName>
</protein>
<dbReference type="EMBL" id="MN549360">
    <property type="protein sequence ID" value="QGZ13973.1"/>
    <property type="molecule type" value="Genomic_DNA"/>
</dbReference>
<evidence type="ECO:0000313" key="1">
    <source>
        <dbReference type="EMBL" id="QGZ13973.1"/>
    </source>
</evidence>
<accession>A0A6B9J2X8</accession>
<organism evidence="1 2">
    <name type="scientific">Rhizobium phage RL38J1</name>
    <dbReference type="NCBI Taxonomy" id="2663232"/>
    <lineage>
        <taxon>Viruses</taxon>
        <taxon>Duplodnaviria</taxon>
        <taxon>Heunggongvirae</taxon>
        <taxon>Uroviricota</taxon>
        <taxon>Caudoviricetes</taxon>
        <taxon>Pootjesviridae</taxon>
        <taxon>Innesvirus</taxon>
        <taxon>Innesvirus RL38J1</taxon>
    </lineage>
</organism>
<reference evidence="1 2" key="1">
    <citation type="submission" date="2019-10" db="EMBL/GenBank/DDBJ databases">
        <title>Complete genome sequence of bacteriophage vB_RLeM_RL38JI.</title>
        <authorList>
            <person name="Gunathilake D."/>
            <person name="Bhat S."/>
            <person name="Yost C.K."/>
            <person name="Hynes M.F."/>
        </authorList>
    </citation>
    <scope>NUCLEOTIDE SEQUENCE [LARGE SCALE GENOMIC DNA]</scope>
</reference>
<dbReference type="Proteomes" id="UP000436513">
    <property type="component" value="Segment"/>
</dbReference>
<keyword evidence="2" id="KW-1185">Reference proteome</keyword>